<accession>A0A835VCC9</accession>
<reference evidence="2 3" key="1">
    <citation type="journal article" date="2020" name="Nat. Food">
        <title>A phased Vanilla planifolia genome enables genetic improvement of flavour and production.</title>
        <authorList>
            <person name="Hasing T."/>
            <person name="Tang H."/>
            <person name="Brym M."/>
            <person name="Khazi F."/>
            <person name="Huang T."/>
            <person name="Chambers A.H."/>
        </authorList>
    </citation>
    <scope>NUCLEOTIDE SEQUENCE [LARGE SCALE GENOMIC DNA]</scope>
    <source>
        <tissue evidence="2">Leaf</tissue>
    </source>
</reference>
<name>A0A835VCC9_VANPL</name>
<dbReference type="AlphaFoldDB" id="A0A835VCC9"/>
<sequence length="71" mass="7673">MAASAAKARRYSRSGRVGLPLDDASASGSHHDGHRLQPVGLSADDLPRVTFNNSSNGLRLFVPQVKFNCFF</sequence>
<protein>
    <submittedName>
        <fullName evidence="2">Uncharacterized protein</fullName>
    </submittedName>
</protein>
<proteinExistence type="predicted"/>
<feature type="region of interest" description="Disordered" evidence="1">
    <location>
        <begin position="1"/>
        <end position="40"/>
    </location>
</feature>
<evidence type="ECO:0000313" key="3">
    <source>
        <dbReference type="Proteomes" id="UP000639772"/>
    </source>
</evidence>
<organism evidence="2 3">
    <name type="scientific">Vanilla planifolia</name>
    <name type="common">Vanilla</name>
    <dbReference type="NCBI Taxonomy" id="51239"/>
    <lineage>
        <taxon>Eukaryota</taxon>
        <taxon>Viridiplantae</taxon>
        <taxon>Streptophyta</taxon>
        <taxon>Embryophyta</taxon>
        <taxon>Tracheophyta</taxon>
        <taxon>Spermatophyta</taxon>
        <taxon>Magnoliopsida</taxon>
        <taxon>Liliopsida</taxon>
        <taxon>Asparagales</taxon>
        <taxon>Orchidaceae</taxon>
        <taxon>Vanilloideae</taxon>
        <taxon>Vanilleae</taxon>
        <taxon>Vanilla</taxon>
    </lineage>
</organism>
<dbReference type="EMBL" id="JADCNM010000002">
    <property type="protein sequence ID" value="KAG0493522.1"/>
    <property type="molecule type" value="Genomic_DNA"/>
</dbReference>
<gene>
    <name evidence="2" type="ORF">HPP92_004516</name>
</gene>
<evidence type="ECO:0000256" key="1">
    <source>
        <dbReference type="SAM" id="MobiDB-lite"/>
    </source>
</evidence>
<comment type="caution">
    <text evidence="2">The sequence shown here is derived from an EMBL/GenBank/DDBJ whole genome shotgun (WGS) entry which is preliminary data.</text>
</comment>
<dbReference type="Proteomes" id="UP000639772">
    <property type="component" value="Unassembled WGS sequence"/>
</dbReference>
<evidence type="ECO:0000313" key="2">
    <source>
        <dbReference type="EMBL" id="KAG0493522.1"/>
    </source>
</evidence>